<proteinExistence type="predicted"/>
<dbReference type="AlphaFoldDB" id="V8P5U9"/>
<dbReference type="OrthoDB" id="9887289at2759"/>
<protein>
    <submittedName>
        <fullName evidence="1">Response to complement 32-like protein</fullName>
    </submittedName>
</protein>
<dbReference type="EMBL" id="AZIM01000711">
    <property type="protein sequence ID" value="ETE69700.1"/>
    <property type="molecule type" value="Genomic_DNA"/>
</dbReference>
<reference evidence="1 2" key="1">
    <citation type="journal article" date="2013" name="Proc. Natl. Acad. Sci. U.S.A.">
        <title>The king cobra genome reveals dynamic gene evolution and adaptation in the snake venom system.</title>
        <authorList>
            <person name="Vonk F.J."/>
            <person name="Casewell N.R."/>
            <person name="Henkel C.V."/>
            <person name="Heimberg A.M."/>
            <person name="Jansen H.J."/>
            <person name="McCleary R.J."/>
            <person name="Kerkkamp H.M."/>
            <person name="Vos R.A."/>
            <person name="Guerreiro I."/>
            <person name="Calvete J.J."/>
            <person name="Wuster W."/>
            <person name="Woods A.E."/>
            <person name="Logan J.M."/>
            <person name="Harrison R.A."/>
            <person name="Castoe T.A."/>
            <person name="de Koning A.P."/>
            <person name="Pollock D.D."/>
            <person name="Yandell M."/>
            <person name="Calderon D."/>
            <person name="Renjifo C."/>
            <person name="Currier R.B."/>
            <person name="Salgado D."/>
            <person name="Pla D."/>
            <person name="Sanz L."/>
            <person name="Hyder A.S."/>
            <person name="Ribeiro J.M."/>
            <person name="Arntzen J.W."/>
            <person name="van den Thillart G.E."/>
            <person name="Boetzer M."/>
            <person name="Pirovano W."/>
            <person name="Dirks R.P."/>
            <person name="Spaink H.P."/>
            <person name="Duboule D."/>
            <person name="McGlinn E."/>
            <person name="Kini R.M."/>
            <person name="Richardson M.K."/>
        </authorList>
    </citation>
    <scope>NUCLEOTIDE SEQUENCE</scope>
    <source>
        <tissue evidence="1">Blood</tissue>
    </source>
</reference>
<dbReference type="Proteomes" id="UP000018936">
    <property type="component" value="Unassembled WGS sequence"/>
</dbReference>
<gene>
    <name evidence="1" type="primary">RGC32</name>
    <name evidence="1" type="ORF">L345_04506</name>
</gene>
<dbReference type="GO" id="GO:0051726">
    <property type="term" value="P:regulation of cell cycle"/>
    <property type="evidence" value="ECO:0007669"/>
    <property type="project" value="InterPro"/>
</dbReference>
<sequence>MSCCLFGFSSERLLRRAALGGARAGGKGPPTEGVFLFAFPAGKSISPGSSLNSSEEDLRAGVASSQTPSFTAKLGDTRELEAFIADLDQILKEM</sequence>
<comment type="caution">
    <text evidence="1">The sequence shown here is derived from an EMBL/GenBank/DDBJ whole genome shotgun (WGS) entry which is preliminary data.</text>
</comment>
<dbReference type="Pfam" id="PF15151">
    <property type="entry name" value="RGCC"/>
    <property type="match status" value="1"/>
</dbReference>
<name>V8P5U9_OPHHA</name>
<dbReference type="InterPro" id="IPR029252">
    <property type="entry name" value="RGCC"/>
</dbReference>
<keyword evidence="2" id="KW-1185">Reference proteome</keyword>
<evidence type="ECO:0000313" key="1">
    <source>
        <dbReference type="EMBL" id="ETE69700.1"/>
    </source>
</evidence>
<evidence type="ECO:0000313" key="2">
    <source>
        <dbReference type="Proteomes" id="UP000018936"/>
    </source>
</evidence>
<accession>V8P5U9</accession>
<organism evidence="1 2">
    <name type="scientific">Ophiophagus hannah</name>
    <name type="common">King cobra</name>
    <name type="synonym">Naja hannah</name>
    <dbReference type="NCBI Taxonomy" id="8665"/>
    <lineage>
        <taxon>Eukaryota</taxon>
        <taxon>Metazoa</taxon>
        <taxon>Chordata</taxon>
        <taxon>Craniata</taxon>
        <taxon>Vertebrata</taxon>
        <taxon>Euteleostomi</taxon>
        <taxon>Lepidosauria</taxon>
        <taxon>Squamata</taxon>
        <taxon>Bifurcata</taxon>
        <taxon>Unidentata</taxon>
        <taxon>Episquamata</taxon>
        <taxon>Toxicofera</taxon>
        <taxon>Serpentes</taxon>
        <taxon>Colubroidea</taxon>
        <taxon>Elapidae</taxon>
        <taxon>Elapinae</taxon>
        <taxon>Ophiophagus</taxon>
    </lineage>
</organism>
<feature type="non-terminal residue" evidence="1">
    <location>
        <position position="1"/>
    </location>
</feature>